<evidence type="ECO:0000313" key="1">
    <source>
        <dbReference type="EMBL" id="BBC81862.1"/>
    </source>
</evidence>
<organism evidence="1 2">
    <name type="scientific">Acetobacter orientalis</name>
    <dbReference type="NCBI Taxonomy" id="146474"/>
    <lineage>
        <taxon>Bacteria</taxon>
        <taxon>Pseudomonadati</taxon>
        <taxon>Pseudomonadota</taxon>
        <taxon>Alphaproteobacteria</taxon>
        <taxon>Acetobacterales</taxon>
        <taxon>Acetobacteraceae</taxon>
        <taxon>Acetobacter</taxon>
    </lineage>
</organism>
<sequence length="43" mass="4758">MQVIVLVVEPVDYPAVAWGRRFERADLPKRPGLSHATSELPGV</sequence>
<proteinExistence type="predicted"/>
<dbReference type="KEGG" id="aot:AcetOri_orf00241p"/>
<dbReference type="AlphaFoldDB" id="A0A2Z5ZM55"/>
<protein>
    <submittedName>
        <fullName evidence="1">FkbH like protein</fullName>
    </submittedName>
</protein>
<evidence type="ECO:0000313" key="2">
    <source>
        <dbReference type="Proteomes" id="UP000270034"/>
    </source>
</evidence>
<reference evidence="1 2" key="1">
    <citation type="submission" date="2018-02" db="EMBL/GenBank/DDBJ databases">
        <title>Acetobacter orientalis genome.</title>
        <authorList>
            <person name="Nakashima N."/>
            <person name="Tamura T."/>
        </authorList>
    </citation>
    <scope>NUCLEOTIDE SEQUENCE [LARGE SCALE GENOMIC DNA]</scope>
    <source>
        <strain evidence="1 2">FAN1</strain>
        <plasmid evidence="2">paof1 fan1 dna</plasmid>
    </source>
</reference>
<accession>A0A2Z5ZM55</accession>
<keyword evidence="1" id="KW-0614">Plasmid</keyword>
<gene>
    <name evidence="1" type="ORF">AcetOrient_orf00241p</name>
</gene>
<dbReference type="EMBL" id="AP018516">
    <property type="protein sequence ID" value="BBC81862.1"/>
    <property type="molecule type" value="Genomic_DNA"/>
</dbReference>
<dbReference type="Proteomes" id="UP000270034">
    <property type="component" value="Plasmid pAOF1"/>
</dbReference>
<geneLocation type="plasmid" evidence="2">
    <name>paof1 fan1 dna</name>
</geneLocation>
<name>A0A2Z5ZM55_9PROT</name>